<keyword evidence="8" id="KW-1185">Reference proteome</keyword>
<keyword evidence="3 5" id="KW-1133">Transmembrane helix</keyword>
<feature type="transmembrane region" description="Helical" evidence="5">
    <location>
        <begin position="435"/>
        <end position="454"/>
    </location>
</feature>
<evidence type="ECO:0000256" key="5">
    <source>
        <dbReference type="SAM" id="Phobius"/>
    </source>
</evidence>
<feature type="transmembrane region" description="Helical" evidence="5">
    <location>
        <begin position="88"/>
        <end position="108"/>
    </location>
</feature>
<feature type="transmembrane region" description="Helical" evidence="5">
    <location>
        <begin position="139"/>
        <end position="163"/>
    </location>
</feature>
<feature type="transmembrane region" description="Helical" evidence="5">
    <location>
        <begin position="365"/>
        <end position="385"/>
    </location>
</feature>
<feature type="transmembrane region" description="Helical" evidence="5">
    <location>
        <begin position="257"/>
        <end position="277"/>
    </location>
</feature>
<dbReference type="SUPFAM" id="SSF103473">
    <property type="entry name" value="MFS general substrate transporter"/>
    <property type="match status" value="1"/>
</dbReference>
<dbReference type="InterPro" id="IPR020846">
    <property type="entry name" value="MFS_dom"/>
</dbReference>
<reference evidence="7 8" key="1">
    <citation type="journal article" date="2012" name="J. Bacteriol.">
        <title>Draft Genome Sequence of the Soil Bacterium Burkholderia terrae Strain BS001, Which Interacts with Fungal Surface Structures.</title>
        <authorList>
            <person name="Nazir R."/>
            <person name="Hansen M.A."/>
            <person name="Sorensen S."/>
            <person name="van Elsas J.D."/>
        </authorList>
    </citation>
    <scope>NUCLEOTIDE SEQUENCE [LARGE SCALE GENOMIC DNA]</scope>
    <source>
        <strain evidence="7 8">BS001</strain>
    </source>
</reference>
<dbReference type="InterPro" id="IPR036259">
    <property type="entry name" value="MFS_trans_sf"/>
</dbReference>
<dbReference type="InterPro" id="IPR050382">
    <property type="entry name" value="MFS_Na/Anion_cotransporter"/>
</dbReference>
<evidence type="ECO:0000256" key="4">
    <source>
        <dbReference type="ARBA" id="ARBA00023136"/>
    </source>
</evidence>
<evidence type="ECO:0000313" key="7">
    <source>
        <dbReference type="EMBL" id="EIN01966.1"/>
    </source>
</evidence>
<evidence type="ECO:0000313" key="8">
    <source>
        <dbReference type="Proteomes" id="UP000004980"/>
    </source>
</evidence>
<accession>A0ABN0FT50</accession>
<evidence type="ECO:0000256" key="2">
    <source>
        <dbReference type="ARBA" id="ARBA00022692"/>
    </source>
</evidence>
<feature type="transmembrane region" description="Helical" evidence="5">
    <location>
        <begin position="202"/>
        <end position="222"/>
    </location>
</feature>
<feature type="transmembrane region" description="Helical" evidence="5">
    <location>
        <begin position="397"/>
        <end position="415"/>
    </location>
</feature>
<comment type="caution">
    <text evidence="7">The sequence shown here is derived from an EMBL/GenBank/DDBJ whole genome shotgun (WGS) entry which is preliminary data.</text>
</comment>
<dbReference type="Pfam" id="PF07690">
    <property type="entry name" value="MFS_1"/>
    <property type="match status" value="1"/>
</dbReference>
<dbReference type="Proteomes" id="UP000004980">
    <property type="component" value="Unassembled WGS sequence"/>
</dbReference>
<gene>
    <name evidence="7" type="ORF">WQE_06067</name>
</gene>
<name>A0ABN0FT50_9BURK</name>
<dbReference type="EMBL" id="AKAU01000050">
    <property type="protein sequence ID" value="EIN01966.1"/>
    <property type="molecule type" value="Genomic_DNA"/>
</dbReference>
<feature type="transmembrane region" description="Helical" evidence="5">
    <location>
        <begin position="175"/>
        <end position="196"/>
    </location>
</feature>
<dbReference type="Gene3D" id="1.20.1250.20">
    <property type="entry name" value="MFS general substrate transporter like domains"/>
    <property type="match status" value="1"/>
</dbReference>
<feature type="domain" description="Major facilitator superfamily (MFS) profile" evidence="6">
    <location>
        <begin position="50"/>
        <end position="457"/>
    </location>
</feature>
<dbReference type="PANTHER" id="PTHR11662">
    <property type="entry name" value="SOLUTE CARRIER FAMILY 17"/>
    <property type="match status" value="1"/>
</dbReference>
<evidence type="ECO:0000259" key="6">
    <source>
        <dbReference type="PROSITE" id="PS50850"/>
    </source>
</evidence>
<dbReference type="PROSITE" id="PS50850">
    <property type="entry name" value="MFS"/>
    <property type="match status" value="1"/>
</dbReference>
<evidence type="ECO:0000256" key="1">
    <source>
        <dbReference type="ARBA" id="ARBA00004141"/>
    </source>
</evidence>
<keyword evidence="4 5" id="KW-0472">Membrane</keyword>
<feature type="transmembrane region" description="Helical" evidence="5">
    <location>
        <begin position="333"/>
        <end position="353"/>
    </location>
</feature>
<dbReference type="PANTHER" id="PTHR11662:SF450">
    <property type="entry name" value="BLR1003 PROTEIN"/>
    <property type="match status" value="1"/>
</dbReference>
<feature type="transmembrane region" description="Helical" evidence="5">
    <location>
        <begin position="115"/>
        <end position="133"/>
    </location>
</feature>
<keyword evidence="2 5" id="KW-0812">Transmembrane</keyword>
<sequence length="471" mass="50162">MAVNTLPAVFPERAGTHDESRRQHADLANLRPGWLMNHSTALPPRAAWTLALMLAGLYTVNFLDKVVLGMVAVPMMAELHLSPAEFGLVAGSFFWLFSVSTIVVGFASNRISARWLLLAMGVSWAAIQVPQALATSALAILVCRVILGAAEGPAFSTSVHAICKWFPDHKRSLPIAVVSQGAALGLLLAGLLIPLVTRKWGWRMNFFVLCGIGLVWSIAWLYTSRERGQRDADTQAAASGSTREDGHAPARLPYRAILTDPSIVSIFLLGFSAYWMLGQNLTWLPSYLEKGLGFDGIDAGRWFAVVIGVASPVNIGLSWLSERMLARGASTRVARAQLLSVVAMVAGALFIAVSALDLPPVGKTLLFALAGALPTLCFPLAPALLAEVVPESQRGAVVAIYTALASLGAAIAPTVMGRMVQSAGPGNSHAYENGFMIGAALLFVAALAALRWLHPERSSRVLSRQLEPVSA</sequence>
<evidence type="ECO:0000256" key="3">
    <source>
        <dbReference type="ARBA" id="ARBA00022989"/>
    </source>
</evidence>
<proteinExistence type="predicted"/>
<organism evidence="7 8">
    <name type="scientific">Paraburkholderia hospita</name>
    <dbReference type="NCBI Taxonomy" id="169430"/>
    <lineage>
        <taxon>Bacteria</taxon>
        <taxon>Pseudomonadati</taxon>
        <taxon>Pseudomonadota</taxon>
        <taxon>Betaproteobacteria</taxon>
        <taxon>Burkholderiales</taxon>
        <taxon>Burkholderiaceae</taxon>
        <taxon>Paraburkholderia</taxon>
    </lineage>
</organism>
<comment type="subcellular location">
    <subcellularLocation>
        <location evidence="1">Membrane</location>
        <topology evidence="1">Multi-pass membrane protein</topology>
    </subcellularLocation>
</comment>
<dbReference type="InterPro" id="IPR011701">
    <property type="entry name" value="MFS"/>
</dbReference>
<protein>
    <submittedName>
        <fullName evidence="7">Major facilitator superfamily metabolite/H(+) symporter</fullName>
    </submittedName>
</protein>
<feature type="transmembrane region" description="Helical" evidence="5">
    <location>
        <begin position="46"/>
        <end position="68"/>
    </location>
</feature>
<feature type="transmembrane region" description="Helical" evidence="5">
    <location>
        <begin position="302"/>
        <end position="321"/>
    </location>
</feature>